<dbReference type="PANTHER" id="PTHR33845:SF1">
    <property type="entry name" value="C2H2-TYPE DOMAIN-CONTAINING PROTEIN"/>
    <property type="match status" value="1"/>
</dbReference>
<dbReference type="PROSITE" id="PS50157">
    <property type="entry name" value="ZINC_FINGER_C2H2_2"/>
    <property type="match status" value="1"/>
</dbReference>
<organism evidence="1 2">
    <name type="scientific">Paramuricea clavata</name>
    <name type="common">Red gorgonian</name>
    <name type="synonym">Violescent sea-whip</name>
    <dbReference type="NCBI Taxonomy" id="317549"/>
    <lineage>
        <taxon>Eukaryota</taxon>
        <taxon>Metazoa</taxon>
        <taxon>Cnidaria</taxon>
        <taxon>Anthozoa</taxon>
        <taxon>Octocorallia</taxon>
        <taxon>Malacalcyonacea</taxon>
        <taxon>Plexauridae</taxon>
        <taxon>Paramuricea</taxon>
    </lineage>
</organism>
<comment type="caution">
    <text evidence="1">The sequence shown here is derived from an EMBL/GenBank/DDBJ whole genome shotgun (WGS) entry which is preliminary data.</text>
</comment>
<dbReference type="AlphaFoldDB" id="A0A6S7GEG4"/>
<evidence type="ECO:0000313" key="2">
    <source>
        <dbReference type="Proteomes" id="UP001152795"/>
    </source>
</evidence>
<sequence>METCSFSEKLKTGCGDFRGTEKAICSSCSKKHKQKVEENKAWMIDDLDEESRLAKRFGALNLQPTIPPTPSVTQAVATDDNDMWTPGQWLRPSSGSSQEEGAESLDAVVPMYNEAIANLSAKTKVGNINPLTFQLKSTWDEATESDKQTCIDRAIEGCGVVCNIIAPNAGESLLESCSQIPEHESISEDLVSLMQAYKNAPTKNLKTQILSIYAYRFSVKKLQKLHEAYEHLTTWQVKRARAHAQNAGPGWTVEKSPSFRVRLDKVLVDHFVDFINRPYFYQDVAYGTRKIQLDSGEKLSMPNVIRTVTRSTMVKQYLQFCKEENVTSLSRATLFRILQVREASQQKSLSGIDNTAADGSSGFEQMIKIVEELQQLGKDKKWCEAIRKTIQEGKRYLKTGYRSHCQQSESSCADHCRKFSLSDPDNSELQERCTHDHTSTCSQCEGIKVCLINIEEAIEDKHVKMYSDEQRGDFLYDFKKAEKAINQWKNHIMRSANQERAKQDVLNQLDSSSKLLVMDWAMKFLQLRYREKQTDWYGKRGLSWHVTSVVSRDKVSGKISVSSYTHIFDQCTQDWYAVASIIEHLLLHLKQQDPQFEKAYLRSDEAGCYHNNCLIAAVKDIADRVGIKVMSYDYSEPQSGKDVCDRIICPMKNSIRTYANEGHDILTASDMRKSLQQHPVRGTSASVNNVDDSKKDLVINNLDGFASFHNFQFKDDGIKVSKAYGIGNGKLIGYDKVYQQHQGPTTLITQEEGEGFFVPPQKAKCWDRKESALPSTEITGQDEQVHLFECFFPGCSKVFREFSDLELHLNVDEHTTTKQESIYNKIKRDWVLKFASVDVVPEATTEDALVSTSAEKSKRNLQMGWAINKPTSGSKRFSPKIKEYLTRIFLLGEKTGRKADPEQVEKDMRNSRNTSDDRQFSRNEWLTKTQIKGFFSRLAAKQRKQHGLLAGFLSDNEEDVECLLEDTERRGLVNEIDDEIGLKHPITYDMYDICDYYHQDKLSTFNVPMLKRILTQLEIPYKSKNKKAELISKLKNVVSECECSEEEYLLKKLMGHEMMLRNTNPSSKIPAKFDEL</sequence>
<dbReference type="EMBL" id="CACRXK020001228">
    <property type="protein sequence ID" value="CAB3987762.1"/>
    <property type="molecule type" value="Genomic_DNA"/>
</dbReference>
<dbReference type="OrthoDB" id="10045083at2759"/>
<dbReference type="Proteomes" id="UP001152795">
    <property type="component" value="Unassembled WGS sequence"/>
</dbReference>
<proteinExistence type="predicted"/>
<gene>
    <name evidence="1" type="ORF">PACLA_8A028296</name>
</gene>
<keyword evidence="2" id="KW-1185">Reference proteome</keyword>
<dbReference type="PANTHER" id="PTHR33845">
    <property type="entry name" value="C2H2-TYPE DOMAIN-CONTAINING PROTEIN"/>
    <property type="match status" value="1"/>
</dbReference>
<reference evidence="1" key="1">
    <citation type="submission" date="2020-04" db="EMBL/GenBank/DDBJ databases">
        <authorList>
            <person name="Alioto T."/>
            <person name="Alioto T."/>
            <person name="Gomez Garrido J."/>
        </authorList>
    </citation>
    <scope>NUCLEOTIDE SEQUENCE</scope>
    <source>
        <strain evidence="1">A484AB</strain>
    </source>
</reference>
<accession>A0A6S7GEG4</accession>
<dbReference type="PROSITE" id="PS00028">
    <property type="entry name" value="ZINC_FINGER_C2H2_1"/>
    <property type="match status" value="1"/>
</dbReference>
<name>A0A6S7GEG4_PARCT</name>
<dbReference type="InterPro" id="IPR013087">
    <property type="entry name" value="Znf_C2H2_type"/>
</dbReference>
<evidence type="ECO:0000313" key="1">
    <source>
        <dbReference type="EMBL" id="CAB3987762.1"/>
    </source>
</evidence>
<protein>
    <submittedName>
        <fullName evidence="1">Uncharacterized protein</fullName>
    </submittedName>
</protein>